<organism evidence="9 10">
    <name type="scientific">Acetonema longum DSM 6540</name>
    <dbReference type="NCBI Taxonomy" id="1009370"/>
    <lineage>
        <taxon>Bacteria</taxon>
        <taxon>Bacillati</taxon>
        <taxon>Bacillota</taxon>
        <taxon>Negativicutes</taxon>
        <taxon>Acetonemataceae</taxon>
        <taxon>Acetonema</taxon>
    </lineage>
</organism>
<keyword evidence="5" id="KW-0732">Signal</keyword>
<keyword evidence="2" id="KW-0812">Transmembrane</keyword>
<keyword evidence="1" id="KW-1134">Transmembrane beta strand</keyword>
<dbReference type="InterPro" id="IPR035251">
    <property type="entry name" value="ShlB_POTRA"/>
</dbReference>
<dbReference type="Pfam" id="PF17287">
    <property type="entry name" value="POTRA_3"/>
    <property type="match status" value="1"/>
</dbReference>
<feature type="domain" description="ShlB POTRA" evidence="8">
    <location>
        <begin position="162"/>
        <end position="214"/>
    </location>
</feature>
<dbReference type="STRING" id="1009370.ALO_04563"/>
<evidence type="ECO:0000256" key="1">
    <source>
        <dbReference type="ARBA" id="ARBA00022452"/>
    </source>
</evidence>
<accession>F7NFT1</accession>
<dbReference type="Pfam" id="PF08479">
    <property type="entry name" value="POTRA_2"/>
    <property type="match status" value="1"/>
</dbReference>
<protein>
    <submittedName>
        <fullName evidence="9">Polypeptide-transport-associated domain-containing protein</fullName>
    </submittedName>
</protein>
<dbReference type="PIRSF" id="PIRSF029745">
    <property type="entry name" value="FhaC"/>
    <property type="match status" value="1"/>
</dbReference>
<proteinExistence type="predicted"/>
<dbReference type="GO" id="GO:0098046">
    <property type="term" value="C:type V protein secretion system complex"/>
    <property type="evidence" value="ECO:0007669"/>
    <property type="project" value="TreeGrafter"/>
</dbReference>
<dbReference type="PANTHER" id="PTHR34597:SF3">
    <property type="entry name" value="OUTER MEMBRANE TRANSPORTER CDIB"/>
    <property type="match status" value="1"/>
</dbReference>
<dbReference type="InterPro" id="IPR051544">
    <property type="entry name" value="TPS_OM_transporter"/>
</dbReference>
<evidence type="ECO:0000256" key="4">
    <source>
        <dbReference type="SAM" id="MobiDB-lite"/>
    </source>
</evidence>
<reference evidence="9 10" key="1">
    <citation type="journal article" date="2011" name="EMBO J.">
        <title>Structural diversity of bacterial flagellar motors.</title>
        <authorList>
            <person name="Chen S."/>
            <person name="Beeby M."/>
            <person name="Murphy G.E."/>
            <person name="Leadbetter J.R."/>
            <person name="Hendrixson D.R."/>
            <person name="Briegel A."/>
            <person name="Li Z."/>
            <person name="Shi J."/>
            <person name="Tocheva E.I."/>
            <person name="Muller A."/>
            <person name="Dobro M.J."/>
            <person name="Jensen G.J."/>
        </authorList>
    </citation>
    <scope>NUCLEOTIDE SEQUENCE [LARGE SCALE GENOMIC DNA]</scope>
    <source>
        <strain evidence="9 10">DSM 6540</strain>
    </source>
</reference>
<dbReference type="Gene3D" id="3.10.20.310">
    <property type="entry name" value="membrane protein fhac"/>
    <property type="match status" value="1"/>
</dbReference>
<dbReference type="GO" id="GO:0008320">
    <property type="term" value="F:protein transmembrane transporter activity"/>
    <property type="evidence" value="ECO:0007669"/>
    <property type="project" value="TreeGrafter"/>
</dbReference>
<feature type="region of interest" description="Disordered" evidence="4">
    <location>
        <begin position="45"/>
        <end position="66"/>
    </location>
</feature>
<dbReference type="Pfam" id="PF03865">
    <property type="entry name" value="ShlB"/>
    <property type="match status" value="1"/>
</dbReference>
<dbReference type="Proteomes" id="UP000003240">
    <property type="component" value="Unassembled WGS sequence"/>
</dbReference>
<keyword evidence="3" id="KW-0998">Cell outer membrane</keyword>
<evidence type="ECO:0000256" key="5">
    <source>
        <dbReference type="SAM" id="SignalP"/>
    </source>
</evidence>
<evidence type="ECO:0000313" key="9">
    <source>
        <dbReference type="EMBL" id="EGO65108.1"/>
    </source>
</evidence>
<dbReference type="InterPro" id="IPR013686">
    <property type="entry name" value="Polypept-transport_assoc_ShlB"/>
</dbReference>
<evidence type="ECO:0000259" key="7">
    <source>
        <dbReference type="Pfam" id="PF08479"/>
    </source>
</evidence>
<sequence length="572" mass="64458">MLLSKNPISLLALIISLSLPAPLLAAPSDTDLKTQEEFLRQQEQRLAAKQAQEDSQKRSQQPMTRLGKEKKTLAKITLPQETPSFLIRKIYLRGPRHRQFSWIARYLQQYENQAIGLQGINLLVKTVNEALVDRGYITSRIYVREQDIAAGILFFDLAPGTVGHIRFAESDTWGTWKNAFPLRSGDLLNIRDLEQGLEQMRRPSSQDADIQIQPSDTPGQSDILITVQRKKNWQILTTLDDSGAKSTGQLQASLSFGLDNLLSANDILTLSFNQDAENQGEKRGTRSNSLSYSIPFGRQTLSFSQSDNTYHQTVATALEPFQYSGESQEQQLILTQLLHRDQSRKTNLELAVIHKQRRSYIQDAEITVQRQDTTAARIGLTHRQYFGQTVLDTALRYQKGVPWGDARPGVTDDQPGQATTLYDLYSLDLNLDMPASFVPIPNSRYSLHLRGQTTNDLLYGSELFSIGGRYTVRGFDGEQTLSAESGFFIRNEIQIPLNKTNQLYTALDYGRITGPSTQYLLGKQLWGSAVGFRGAMKHIPLQYDAFIGWPLNKPEGFETADQTYGFQLLLQL</sequence>
<dbReference type="AlphaFoldDB" id="F7NFT1"/>
<keyword evidence="1" id="KW-0472">Membrane</keyword>
<dbReference type="GO" id="GO:0046819">
    <property type="term" value="P:protein secretion by the type V secretion system"/>
    <property type="evidence" value="ECO:0007669"/>
    <property type="project" value="TreeGrafter"/>
</dbReference>
<dbReference type="InterPro" id="IPR005565">
    <property type="entry name" value="Hemolysn_activator_HlyB_C"/>
</dbReference>
<evidence type="ECO:0000313" key="10">
    <source>
        <dbReference type="Proteomes" id="UP000003240"/>
    </source>
</evidence>
<gene>
    <name evidence="9" type="ORF">ALO_04563</name>
</gene>
<feature type="domain" description="Polypeptide-transport-associated ShlB-type" evidence="7">
    <location>
        <begin position="85"/>
        <end position="157"/>
    </location>
</feature>
<feature type="signal peptide" evidence="5">
    <location>
        <begin position="1"/>
        <end position="25"/>
    </location>
</feature>
<feature type="chain" id="PRO_5003359372" evidence="5">
    <location>
        <begin position="26"/>
        <end position="572"/>
    </location>
</feature>
<dbReference type="EMBL" id="AFGF01000033">
    <property type="protein sequence ID" value="EGO65108.1"/>
    <property type="molecule type" value="Genomic_DNA"/>
</dbReference>
<keyword evidence="10" id="KW-1185">Reference proteome</keyword>
<evidence type="ECO:0000256" key="2">
    <source>
        <dbReference type="ARBA" id="ARBA00022692"/>
    </source>
</evidence>
<dbReference type="InterPro" id="IPR027282">
    <property type="entry name" value="TPS"/>
</dbReference>
<evidence type="ECO:0000256" key="3">
    <source>
        <dbReference type="ARBA" id="ARBA00023237"/>
    </source>
</evidence>
<dbReference type="eggNOG" id="COG2831">
    <property type="taxonomic scope" value="Bacteria"/>
</dbReference>
<dbReference type="Gene3D" id="2.40.160.50">
    <property type="entry name" value="membrane protein fhac: a member of the omp85/tpsb transporter family"/>
    <property type="match status" value="1"/>
</dbReference>
<evidence type="ECO:0000259" key="8">
    <source>
        <dbReference type="Pfam" id="PF17287"/>
    </source>
</evidence>
<name>F7NFT1_9FIRM</name>
<comment type="caution">
    <text evidence="9">The sequence shown here is derived from an EMBL/GenBank/DDBJ whole genome shotgun (WGS) entry which is preliminary data.</text>
</comment>
<feature type="domain" description="Haemolysin activator HlyB C-terminal" evidence="6">
    <location>
        <begin position="219"/>
        <end position="534"/>
    </location>
</feature>
<evidence type="ECO:0000259" key="6">
    <source>
        <dbReference type="Pfam" id="PF03865"/>
    </source>
</evidence>
<dbReference type="PANTHER" id="PTHR34597">
    <property type="entry name" value="SLR1661 PROTEIN"/>
    <property type="match status" value="1"/>
</dbReference>